<keyword evidence="5" id="KW-0804">Transcription</keyword>
<evidence type="ECO:0000256" key="6">
    <source>
        <dbReference type="ARBA" id="ARBA00023242"/>
    </source>
</evidence>
<feature type="region of interest" description="Disordered" evidence="7">
    <location>
        <begin position="1"/>
        <end position="49"/>
    </location>
</feature>
<evidence type="ECO:0000256" key="7">
    <source>
        <dbReference type="SAM" id="MobiDB-lite"/>
    </source>
</evidence>
<dbReference type="EMBL" id="MVBO01000006">
    <property type="protein sequence ID" value="OZJ06130.1"/>
    <property type="molecule type" value="Genomic_DNA"/>
</dbReference>
<evidence type="ECO:0000256" key="4">
    <source>
        <dbReference type="ARBA" id="ARBA00023015"/>
    </source>
</evidence>
<keyword evidence="6" id="KW-0539">Nucleus</keyword>
<keyword evidence="4" id="KW-0805">Transcription regulation</keyword>
<dbReference type="Proteomes" id="UP000242875">
    <property type="component" value="Unassembled WGS sequence"/>
</dbReference>
<reference evidence="9 10" key="1">
    <citation type="journal article" date="2017" name="Mycologia">
        <title>Bifiguratus adelaidae, gen. et sp. nov., a new member of Mucoromycotina in endophytic and soil-dwelling habitats.</title>
        <authorList>
            <person name="Torres-Cruz T.J."/>
            <person name="Billingsley Tobias T.L."/>
            <person name="Almatruk M."/>
            <person name="Hesse C."/>
            <person name="Kuske C.R."/>
            <person name="Desiro A."/>
            <person name="Benucci G.M."/>
            <person name="Bonito G."/>
            <person name="Stajich J.E."/>
            <person name="Dunlap C."/>
            <person name="Arnold A.E."/>
            <person name="Porras-Alfaro A."/>
        </authorList>
    </citation>
    <scope>NUCLEOTIDE SEQUENCE [LARGE SCALE GENOMIC DNA]</scope>
    <source>
        <strain evidence="9 10">AZ0501</strain>
    </source>
</reference>
<dbReference type="InterPro" id="IPR024145">
    <property type="entry name" value="His_deAcase_SAP30/SAP30L"/>
</dbReference>
<dbReference type="PANTHER" id="PTHR13286">
    <property type="entry name" value="SAP30"/>
    <property type="match status" value="1"/>
</dbReference>
<evidence type="ECO:0000256" key="2">
    <source>
        <dbReference type="ARBA" id="ARBA00006283"/>
    </source>
</evidence>
<feature type="domain" description="Histone deacetylase complex subunit SAP30 Sin3 binding" evidence="8">
    <location>
        <begin position="72"/>
        <end position="122"/>
    </location>
</feature>
<evidence type="ECO:0000313" key="10">
    <source>
        <dbReference type="Proteomes" id="UP000242875"/>
    </source>
</evidence>
<dbReference type="Pfam" id="PF13867">
    <property type="entry name" value="SAP30_Sin3_bdg"/>
    <property type="match status" value="1"/>
</dbReference>
<keyword evidence="3" id="KW-0678">Repressor</keyword>
<comment type="subcellular location">
    <subcellularLocation>
        <location evidence="1">Nucleus</location>
    </subcellularLocation>
</comment>
<evidence type="ECO:0000259" key="8">
    <source>
        <dbReference type="Pfam" id="PF13867"/>
    </source>
</evidence>
<protein>
    <recommendedName>
        <fullName evidence="8">Histone deacetylase complex subunit SAP30 Sin3 binding domain-containing protein</fullName>
    </recommendedName>
</protein>
<comment type="caution">
    <text evidence="9">The sequence shown here is derived from an EMBL/GenBank/DDBJ whole genome shotgun (WGS) entry which is preliminary data.</text>
</comment>
<evidence type="ECO:0000256" key="5">
    <source>
        <dbReference type="ARBA" id="ARBA00023163"/>
    </source>
</evidence>
<organism evidence="9 10">
    <name type="scientific">Bifiguratus adelaidae</name>
    <dbReference type="NCBI Taxonomy" id="1938954"/>
    <lineage>
        <taxon>Eukaryota</taxon>
        <taxon>Fungi</taxon>
        <taxon>Fungi incertae sedis</taxon>
        <taxon>Mucoromycota</taxon>
        <taxon>Mucoromycotina</taxon>
        <taxon>Endogonomycetes</taxon>
        <taxon>Endogonales</taxon>
        <taxon>Endogonales incertae sedis</taxon>
        <taxon>Bifiguratus</taxon>
    </lineage>
</organism>
<dbReference type="OrthoDB" id="510958at2759"/>
<comment type="similarity">
    <text evidence="2">Belongs to the SAP30 family.</text>
</comment>
<name>A0A261Y653_9FUNG</name>
<dbReference type="InterPro" id="IPR038291">
    <property type="entry name" value="SAP30_C_sf"/>
</dbReference>
<dbReference type="AlphaFoldDB" id="A0A261Y653"/>
<sequence length="134" mass="14963">MSSTALSKQNSDMGTPGGSTSAREGNRDRRRKNMHPVGNGSAAVASTSTHSVATGEALKEFYTIDFATVPLRILRKYKRIHKLRTKNDYPSREELAAVIQRHFASQSIREIDAVTCFLYSVRHRDSALRLPVLM</sequence>
<gene>
    <name evidence="9" type="ORF">BZG36_01031</name>
</gene>
<evidence type="ECO:0000256" key="3">
    <source>
        <dbReference type="ARBA" id="ARBA00022491"/>
    </source>
</evidence>
<evidence type="ECO:0000313" key="9">
    <source>
        <dbReference type="EMBL" id="OZJ06130.1"/>
    </source>
</evidence>
<dbReference type="InterPro" id="IPR025718">
    <property type="entry name" value="SAP30_Sin3-bd"/>
</dbReference>
<feature type="compositionally biased region" description="Polar residues" evidence="7">
    <location>
        <begin position="1"/>
        <end position="23"/>
    </location>
</feature>
<evidence type="ECO:0000256" key="1">
    <source>
        <dbReference type="ARBA" id="ARBA00004123"/>
    </source>
</evidence>
<dbReference type="Gene3D" id="6.10.160.20">
    <property type="match status" value="1"/>
</dbReference>
<accession>A0A261Y653</accession>
<proteinExistence type="inferred from homology"/>
<dbReference type="GO" id="GO:0005634">
    <property type="term" value="C:nucleus"/>
    <property type="evidence" value="ECO:0007669"/>
    <property type="project" value="UniProtKB-SubCell"/>
</dbReference>
<keyword evidence="10" id="KW-1185">Reference proteome</keyword>